<dbReference type="InterPro" id="IPR057425">
    <property type="entry name" value="DUF2921_N"/>
</dbReference>
<dbReference type="EMBL" id="JAKOGG010000242">
    <property type="protein sequence ID" value="MCS4558808.1"/>
    <property type="molecule type" value="Genomic_DNA"/>
</dbReference>
<feature type="non-terminal residue" evidence="2">
    <location>
        <position position="1"/>
    </location>
</feature>
<dbReference type="PANTHER" id="PTHR33389">
    <property type="entry name" value="FAMILY PROTEIN, PUTATIVE (DUF2921)-RELATED"/>
    <property type="match status" value="1"/>
</dbReference>
<protein>
    <submittedName>
        <fullName evidence="2">DUF2921 family protein</fullName>
    </submittedName>
</protein>
<gene>
    <name evidence="2" type="ORF">L9G74_20525</name>
</gene>
<comment type="caution">
    <text evidence="2">The sequence shown here is derived from an EMBL/GenBank/DDBJ whole genome shotgun (WGS) entry which is preliminary data.</text>
</comment>
<proteinExistence type="predicted"/>
<feature type="non-terminal residue" evidence="2">
    <location>
        <position position="91"/>
    </location>
</feature>
<evidence type="ECO:0000313" key="3">
    <source>
        <dbReference type="Proteomes" id="UP001201549"/>
    </source>
</evidence>
<dbReference type="Pfam" id="PF25333">
    <property type="entry name" value="DUF2921_N"/>
    <property type="match status" value="1"/>
</dbReference>
<name>A0ABT2FR41_9GAMM</name>
<organism evidence="2 3">
    <name type="scientific">Shewanella electrica</name>
    <dbReference type="NCBI Taxonomy" id="515560"/>
    <lineage>
        <taxon>Bacteria</taxon>
        <taxon>Pseudomonadati</taxon>
        <taxon>Pseudomonadota</taxon>
        <taxon>Gammaproteobacteria</taxon>
        <taxon>Alteromonadales</taxon>
        <taxon>Shewanellaceae</taxon>
        <taxon>Shewanella</taxon>
    </lineage>
</organism>
<feature type="domain" description="DUF2921" evidence="1">
    <location>
        <begin position="9"/>
        <end position="48"/>
    </location>
</feature>
<dbReference type="Proteomes" id="UP001201549">
    <property type="component" value="Unassembled WGS sequence"/>
</dbReference>
<accession>A0ABT2FR41</accession>
<keyword evidence="3" id="KW-1185">Reference proteome</keyword>
<dbReference type="PANTHER" id="PTHR33389:SF7">
    <property type="entry name" value="OS01G0678000 PROTEIN"/>
    <property type="match status" value="1"/>
</dbReference>
<evidence type="ECO:0000259" key="1">
    <source>
        <dbReference type="Pfam" id="PF25333"/>
    </source>
</evidence>
<reference evidence="3" key="1">
    <citation type="submission" date="2023-07" db="EMBL/GenBank/DDBJ databases">
        <title>Shewanella mangrovi sp. nov., an acetaldehyde- degrading bacterium isolated from mangrove sediment.</title>
        <authorList>
            <person name="Liu Y."/>
        </authorList>
    </citation>
    <scope>NUCLEOTIDE SEQUENCE [LARGE SCALE GENOMIC DNA]</scope>
    <source>
        <strain evidence="3">C32</strain>
    </source>
</reference>
<evidence type="ECO:0000313" key="2">
    <source>
        <dbReference type="EMBL" id="MCS4558808.1"/>
    </source>
</evidence>
<sequence length="91" mass="9912">HSSAAETELKVGEQCGLGMSFWFPAVWTIRDRSIVAGLLWNANQEESGGNKHAGASLSGVMSVSSIDGDGYNRRRSNLTDVKYNYTMVEKA</sequence>